<dbReference type="InterPro" id="IPR013785">
    <property type="entry name" value="Aldolase_TIM"/>
</dbReference>
<evidence type="ECO:0000256" key="2">
    <source>
        <dbReference type="ARBA" id="ARBA00004733"/>
    </source>
</evidence>
<dbReference type="InterPro" id="IPR018204">
    <property type="entry name" value="Trp_synthase_alpha_AS"/>
</dbReference>
<dbReference type="PANTHER" id="PTHR43406:SF1">
    <property type="entry name" value="TRYPTOPHAN SYNTHASE ALPHA CHAIN, CHLOROPLASTIC"/>
    <property type="match status" value="1"/>
</dbReference>
<dbReference type="RefSeq" id="WP_109741161.1">
    <property type="nucleotide sequence ID" value="NZ_QGGO01000002.1"/>
</dbReference>
<comment type="function">
    <text evidence="1 9">The alpha subunit is responsible for the aldol cleavage of indoleglycerol phosphate to indole and glyceraldehyde 3-phosphate.</text>
</comment>
<dbReference type="AlphaFoldDB" id="A0A316EE19"/>
<dbReference type="InterPro" id="IPR011060">
    <property type="entry name" value="RibuloseP-bd_barrel"/>
</dbReference>
<dbReference type="CDD" id="cd04724">
    <property type="entry name" value="Tryptophan_synthase_alpha"/>
    <property type="match status" value="1"/>
</dbReference>
<dbReference type="Proteomes" id="UP000245489">
    <property type="component" value="Unassembled WGS sequence"/>
</dbReference>
<dbReference type="InterPro" id="IPR002028">
    <property type="entry name" value="Trp_synthase_suA"/>
</dbReference>
<keyword evidence="4 9" id="KW-0028">Amino-acid biosynthesis</keyword>
<evidence type="ECO:0000256" key="4">
    <source>
        <dbReference type="ARBA" id="ARBA00022605"/>
    </source>
</evidence>
<comment type="catalytic activity">
    <reaction evidence="8 9">
        <text>(1S,2R)-1-C-(indol-3-yl)glycerol 3-phosphate + L-serine = D-glyceraldehyde 3-phosphate + L-tryptophan + H2O</text>
        <dbReference type="Rhea" id="RHEA:10532"/>
        <dbReference type="ChEBI" id="CHEBI:15377"/>
        <dbReference type="ChEBI" id="CHEBI:33384"/>
        <dbReference type="ChEBI" id="CHEBI:57912"/>
        <dbReference type="ChEBI" id="CHEBI:58866"/>
        <dbReference type="ChEBI" id="CHEBI:59776"/>
        <dbReference type="EC" id="4.2.1.20"/>
    </reaction>
</comment>
<dbReference type="HAMAP" id="MF_00131">
    <property type="entry name" value="Trp_synth_alpha"/>
    <property type="match status" value="1"/>
</dbReference>
<dbReference type="EC" id="4.2.1.20" evidence="9"/>
<comment type="similarity">
    <text evidence="9 10">Belongs to the TrpA family.</text>
</comment>
<dbReference type="PANTHER" id="PTHR43406">
    <property type="entry name" value="TRYPTOPHAN SYNTHASE, ALPHA CHAIN"/>
    <property type="match status" value="1"/>
</dbReference>
<evidence type="ECO:0000256" key="6">
    <source>
        <dbReference type="ARBA" id="ARBA00023141"/>
    </source>
</evidence>
<dbReference type="Pfam" id="PF00290">
    <property type="entry name" value="Trp_syntA"/>
    <property type="match status" value="1"/>
</dbReference>
<evidence type="ECO:0000313" key="11">
    <source>
        <dbReference type="EMBL" id="PWK28817.1"/>
    </source>
</evidence>
<keyword evidence="7 9" id="KW-0456">Lyase</keyword>
<sequence length="259" mass="28105">MNRIKQLFQEKTNNILNVYFTAGFPKIDDTTVILKALQDGGADLVEIGMPYSDPVADGETIQQSNQIALDNGMTVKLLFEQLSGIREAGITVPILLMGYVNPVIQFGVENFCQKCQEVGVDGLILPDMPASVYEEEYKATFDKYGILNTFLITPQTSEERIKHIDSISDGFIYMVSSASTTGAKSSISTDQEAYFARVNAMNLKNPRLIGFGISDNQTFKKASSQAAGAIIGSAFIKLIGQSTDLAGDIKAFVSSVKNG</sequence>
<evidence type="ECO:0000256" key="8">
    <source>
        <dbReference type="ARBA" id="ARBA00049047"/>
    </source>
</evidence>
<comment type="subunit">
    <text evidence="3 9">Tetramer of two alpha and two beta chains.</text>
</comment>
<accession>A0A316EE19</accession>
<dbReference type="FunFam" id="3.20.20.70:FF:000037">
    <property type="entry name" value="Tryptophan synthase alpha chain"/>
    <property type="match status" value="1"/>
</dbReference>
<gene>
    <name evidence="9" type="primary">trpA</name>
    <name evidence="11" type="ORF">LV89_00370</name>
</gene>
<dbReference type="GO" id="GO:0004834">
    <property type="term" value="F:tryptophan synthase activity"/>
    <property type="evidence" value="ECO:0007669"/>
    <property type="project" value="UniProtKB-UniRule"/>
</dbReference>
<protein>
    <recommendedName>
        <fullName evidence="9">Tryptophan synthase alpha chain</fullName>
        <ecNumber evidence="9">4.2.1.20</ecNumber>
    </recommendedName>
</protein>
<evidence type="ECO:0000256" key="7">
    <source>
        <dbReference type="ARBA" id="ARBA00023239"/>
    </source>
</evidence>
<organism evidence="11 12">
    <name type="scientific">Arcicella aurantiaca</name>
    <dbReference type="NCBI Taxonomy" id="591202"/>
    <lineage>
        <taxon>Bacteria</taxon>
        <taxon>Pseudomonadati</taxon>
        <taxon>Bacteroidota</taxon>
        <taxon>Cytophagia</taxon>
        <taxon>Cytophagales</taxon>
        <taxon>Flectobacillaceae</taxon>
        <taxon>Arcicella</taxon>
    </lineage>
</organism>
<evidence type="ECO:0000313" key="12">
    <source>
        <dbReference type="Proteomes" id="UP000245489"/>
    </source>
</evidence>
<dbReference type="OrthoDB" id="9804578at2"/>
<dbReference type="EMBL" id="QGGO01000002">
    <property type="protein sequence ID" value="PWK28817.1"/>
    <property type="molecule type" value="Genomic_DNA"/>
</dbReference>
<evidence type="ECO:0000256" key="1">
    <source>
        <dbReference type="ARBA" id="ARBA00003365"/>
    </source>
</evidence>
<keyword evidence="6 9" id="KW-0057">Aromatic amino acid biosynthesis</keyword>
<evidence type="ECO:0000256" key="10">
    <source>
        <dbReference type="RuleBase" id="RU003662"/>
    </source>
</evidence>
<evidence type="ECO:0000256" key="3">
    <source>
        <dbReference type="ARBA" id="ARBA00011270"/>
    </source>
</evidence>
<dbReference type="UniPathway" id="UPA00035">
    <property type="reaction ID" value="UER00044"/>
</dbReference>
<dbReference type="Gene3D" id="3.20.20.70">
    <property type="entry name" value="Aldolase class I"/>
    <property type="match status" value="1"/>
</dbReference>
<dbReference type="SUPFAM" id="SSF51366">
    <property type="entry name" value="Ribulose-phoshate binding barrel"/>
    <property type="match status" value="1"/>
</dbReference>
<evidence type="ECO:0000256" key="9">
    <source>
        <dbReference type="HAMAP-Rule" id="MF_00131"/>
    </source>
</evidence>
<dbReference type="GO" id="GO:0005829">
    <property type="term" value="C:cytosol"/>
    <property type="evidence" value="ECO:0007669"/>
    <property type="project" value="TreeGrafter"/>
</dbReference>
<keyword evidence="5 9" id="KW-0822">Tryptophan biosynthesis</keyword>
<comment type="caution">
    <text evidence="11">The sequence shown here is derived from an EMBL/GenBank/DDBJ whole genome shotgun (WGS) entry which is preliminary data.</text>
</comment>
<comment type="pathway">
    <text evidence="2 9">Amino-acid biosynthesis; L-tryptophan biosynthesis; L-tryptophan from chorismate: step 5/5.</text>
</comment>
<dbReference type="NCBIfam" id="TIGR00262">
    <property type="entry name" value="trpA"/>
    <property type="match status" value="1"/>
</dbReference>
<proteinExistence type="inferred from homology"/>
<feature type="active site" description="Proton acceptor" evidence="9">
    <location>
        <position position="57"/>
    </location>
</feature>
<feature type="active site" description="Proton acceptor" evidence="9">
    <location>
        <position position="46"/>
    </location>
</feature>
<dbReference type="PROSITE" id="PS00167">
    <property type="entry name" value="TRP_SYNTHASE_ALPHA"/>
    <property type="match status" value="1"/>
</dbReference>
<name>A0A316EE19_9BACT</name>
<evidence type="ECO:0000256" key="5">
    <source>
        <dbReference type="ARBA" id="ARBA00022822"/>
    </source>
</evidence>
<keyword evidence="12" id="KW-1185">Reference proteome</keyword>
<reference evidence="11 12" key="1">
    <citation type="submission" date="2018-05" db="EMBL/GenBank/DDBJ databases">
        <title>Genomic Encyclopedia of Archaeal and Bacterial Type Strains, Phase II (KMG-II): from individual species to whole genera.</title>
        <authorList>
            <person name="Goeker M."/>
        </authorList>
    </citation>
    <scope>NUCLEOTIDE SEQUENCE [LARGE SCALE GENOMIC DNA]</scope>
    <source>
        <strain evidence="11 12">DSM 22214</strain>
    </source>
</reference>